<dbReference type="PANTHER" id="PTHR30126">
    <property type="entry name" value="HTH-TYPE TRANSCRIPTIONAL REGULATOR"/>
    <property type="match status" value="1"/>
</dbReference>
<dbReference type="PANTHER" id="PTHR30126:SF94">
    <property type="entry name" value="LYSR FAMILY TRANSCRIPTIONAL REGULATOR"/>
    <property type="match status" value="1"/>
</dbReference>
<feature type="domain" description="HTH lysR-type" evidence="5">
    <location>
        <begin position="1"/>
        <end position="58"/>
    </location>
</feature>
<evidence type="ECO:0000313" key="7">
    <source>
        <dbReference type="Proteomes" id="UP000397656"/>
    </source>
</evidence>
<dbReference type="Gene3D" id="3.40.190.290">
    <property type="match status" value="1"/>
</dbReference>
<dbReference type="PROSITE" id="PS50931">
    <property type="entry name" value="HTH_LYSR"/>
    <property type="match status" value="1"/>
</dbReference>
<dbReference type="FunFam" id="1.10.10.10:FF:000001">
    <property type="entry name" value="LysR family transcriptional regulator"/>
    <property type="match status" value="1"/>
</dbReference>
<keyword evidence="3" id="KW-0238">DNA-binding</keyword>
<sequence length="292" mass="31985">MLIAQLKSFFMVARIGSVTQAAKRLGLSQPTITAQIRALEEAYGVELFHRGGRRLALSDAGLALLPKVEALVQQETEIDFFLRHSGDLRTGSLRIGATAPYYVLDIIGRFSARYPAIDVAVETGNSQEVLDALLEYRVDVASSSQKVDDPRLERMLLGEDPLVLVVHRSHALAAQARVPVAALASCRLLMREAGSTTRIVTEQMLARAGVVPATPMEIGSRESIREAVIRGLGVSVIARHEVPSHPHLKMLDFEDSSEEMSEYLYFLRERRGARLIDAFVAAARPGAQGMPD</sequence>
<dbReference type="GeneID" id="98406264"/>
<evidence type="ECO:0000313" key="6">
    <source>
        <dbReference type="EMBL" id="QOT79940.1"/>
    </source>
</evidence>
<dbReference type="RefSeq" id="WP_150993463.1">
    <property type="nucleotide sequence ID" value="NZ_CP062804.1"/>
</dbReference>
<dbReference type="InterPro" id="IPR017724">
    <property type="entry name" value="Tscrpt_reg_LysR"/>
</dbReference>
<evidence type="ECO:0000256" key="2">
    <source>
        <dbReference type="ARBA" id="ARBA00023015"/>
    </source>
</evidence>
<name>A0A643FHY6_9BURK</name>
<dbReference type="Proteomes" id="UP000397656">
    <property type="component" value="Chromosome 2"/>
</dbReference>
<keyword evidence="2" id="KW-0805">Transcription regulation</keyword>
<gene>
    <name evidence="6" type="ORF">F7R26_035415</name>
</gene>
<dbReference type="PRINTS" id="PR00039">
    <property type="entry name" value="HTHLYSR"/>
</dbReference>
<dbReference type="SUPFAM" id="SSF53850">
    <property type="entry name" value="Periplasmic binding protein-like II"/>
    <property type="match status" value="1"/>
</dbReference>
<dbReference type="CDD" id="cd05466">
    <property type="entry name" value="PBP2_LTTR_substrate"/>
    <property type="match status" value="1"/>
</dbReference>
<dbReference type="Pfam" id="PF00126">
    <property type="entry name" value="HTH_1"/>
    <property type="match status" value="1"/>
</dbReference>
<proteinExistence type="inferred from homology"/>
<protein>
    <submittedName>
        <fullName evidence="6">LysR family transcriptional regulator</fullName>
    </submittedName>
</protein>
<dbReference type="AlphaFoldDB" id="A0A643FHY6"/>
<dbReference type="EMBL" id="CP062804">
    <property type="protein sequence ID" value="QOT79940.1"/>
    <property type="molecule type" value="Genomic_DNA"/>
</dbReference>
<dbReference type="Pfam" id="PF03466">
    <property type="entry name" value="LysR_substrate"/>
    <property type="match status" value="1"/>
</dbReference>
<comment type="similarity">
    <text evidence="1">Belongs to the LysR transcriptional regulatory family.</text>
</comment>
<evidence type="ECO:0000259" key="5">
    <source>
        <dbReference type="PROSITE" id="PS50931"/>
    </source>
</evidence>
<dbReference type="InterPro" id="IPR036390">
    <property type="entry name" value="WH_DNA-bd_sf"/>
</dbReference>
<dbReference type="GO" id="GO:0003700">
    <property type="term" value="F:DNA-binding transcription factor activity"/>
    <property type="evidence" value="ECO:0007669"/>
    <property type="project" value="InterPro"/>
</dbReference>
<dbReference type="InterPro" id="IPR000847">
    <property type="entry name" value="LysR_HTH_N"/>
</dbReference>
<keyword evidence="4" id="KW-0804">Transcription</keyword>
<dbReference type="NCBIfam" id="TIGR03339">
    <property type="entry name" value="phn_lysR"/>
    <property type="match status" value="1"/>
</dbReference>
<reference evidence="6 7" key="1">
    <citation type="submission" date="2020-10" db="EMBL/GenBank/DDBJ databases">
        <title>Complete genome sequence of Cupriavidus basilensis CCUG 49340T.</title>
        <authorList>
            <person name="Salva-Serra F."/>
            <person name="Donoso R.A."/>
            <person name="Cho K.H."/>
            <person name="Yoo J.A."/>
            <person name="Lee K."/>
            <person name="Yoon S.-H."/>
            <person name="Perez-Pantoja D."/>
            <person name="Moore E.R.B."/>
        </authorList>
    </citation>
    <scope>NUCLEOTIDE SEQUENCE [LARGE SCALE GENOMIC DNA]</scope>
    <source>
        <strain evidence="7">CCUG 49340</strain>
    </source>
</reference>
<evidence type="ECO:0000256" key="1">
    <source>
        <dbReference type="ARBA" id="ARBA00009437"/>
    </source>
</evidence>
<dbReference type="SUPFAM" id="SSF46785">
    <property type="entry name" value="Winged helix' DNA-binding domain"/>
    <property type="match status" value="1"/>
</dbReference>
<dbReference type="InterPro" id="IPR005119">
    <property type="entry name" value="LysR_subst-bd"/>
</dbReference>
<dbReference type="InterPro" id="IPR036388">
    <property type="entry name" value="WH-like_DNA-bd_sf"/>
</dbReference>
<evidence type="ECO:0000256" key="4">
    <source>
        <dbReference type="ARBA" id="ARBA00023163"/>
    </source>
</evidence>
<evidence type="ECO:0000256" key="3">
    <source>
        <dbReference type="ARBA" id="ARBA00023125"/>
    </source>
</evidence>
<accession>A0A643FHY6</accession>
<dbReference type="GO" id="GO:0000976">
    <property type="term" value="F:transcription cis-regulatory region binding"/>
    <property type="evidence" value="ECO:0007669"/>
    <property type="project" value="TreeGrafter"/>
</dbReference>
<organism evidence="6 7">
    <name type="scientific">Cupriavidus basilensis</name>
    <dbReference type="NCBI Taxonomy" id="68895"/>
    <lineage>
        <taxon>Bacteria</taxon>
        <taxon>Pseudomonadati</taxon>
        <taxon>Pseudomonadota</taxon>
        <taxon>Betaproteobacteria</taxon>
        <taxon>Burkholderiales</taxon>
        <taxon>Burkholderiaceae</taxon>
        <taxon>Cupriavidus</taxon>
    </lineage>
</organism>
<dbReference type="Gene3D" id="1.10.10.10">
    <property type="entry name" value="Winged helix-like DNA-binding domain superfamily/Winged helix DNA-binding domain"/>
    <property type="match status" value="1"/>
</dbReference>